<feature type="transmembrane region" description="Helical" evidence="3">
    <location>
        <begin position="53"/>
        <end position="73"/>
    </location>
</feature>
<sequence>MNKKGFENGTTTPEPLFSSIQQTWLFSVVAIGNLFATFVVTQLTRLLGGRYTFTIYGIVSGIATILMPVAVSLGFWPLIIIRMIQGAGAGITFAALSVIVDAWAPLKSTGFIISVISSYVQLGPMYTMPVASAFCGSSTFGWQGTFYLQGILTVLSFLAFFLIYRDSPRLHSNVCEQECVIIEKDKDHTSSKHSPYIPYQKIFSDYTVYGLFYTAFANLLGQQIFLIFGAVYLNQILKLSVEATGLAGLYANVACLFLKLIISPISDYAICINQKLRAIIITAISHLIFGAAFFVLAIIDERHQTLGEIMYILTILVSSLQSLGFIKTAQLACRQYAYVVMAVVACINCLIVLFLPVFVKILAPNNTSSEWHWVFWIIGAIIFASIFVYAFTAQTEPRSWTQKQQQQQKEESTTEMPSQNGMTNEALEIEEALKNDLRFKV</sequence>
<feature type="transmembrane region" description="Helical" evidence="3">
    <location>
        <begin position="211"/>
        <end position="233"/>
    </location>
</feature>
<feature type="region of interest" description="Disordered" evidence="2">
    <location>
        <begin position="400"/>
        <end position="423"/>
    </location>
</feature>
<evidence type="ECO:0000259" key="4">
    <source>
        <dbReference type="PROSITE" id="PS50850"/>
    </source>
</evidence>
<feature type="transmembrane region" description="Helical" evidence="3">
    <location>
        <begin position="79"/>
        <end position="104"/>
    </location>
</feature>
<keyword evidence="3" id="KW-0472">Membrane</keyword>
<dbReference type="InterPro" id="IPR011701">
    <property type="entry name" value="MFS"/>
</dbReference>
<keyword evidence="5" id="KW-1185">Reference proteome</keyword>
<organism evidence="5 6">
    <name type="scientific">Panagrolaimus superbus</name>
    <dbReference type="NCBI Taxonomy" id="310955"/>
    <lineage>
        <taxon>Eukaryota</taxon>
        <taxon>Metazoa</taxon>
        <taxon>Ecdysozoa</taxon>
        <taxon>Nematoda</taxon>
        <taxon>Chromadorea</taxon>
        <taxon>Rhabditida</taxon>
        <taxon>Tylenchina</taxon>
        <taxon>Panagrolaimomorpha</taxon>
        <taxon>Panagrolaimoidea</taxon>
        <taxon>Panagrolaimidae</taxon>
        <taxon>Panagrolaimus</taxon>
    </lineage>
</organism>
<dbReference type="Proteomes" id="UP000887577">
    <property type="component" value="Unplaced"/>
</dbReference>
<name>A0A914ZEA5_9BILA</name>
<dbReference type="PANTHER" id="PTHR45757:SF11">
    <property type="entry name" value="MAJOR FACILITATOR SUPERFAMILY (MFS) PROFILE DOMAIN-CONTAINING PROTEIN"/>
    <property type="match status" value="1"/>
</dbReference>
<feature type="transmembrane region" description="Helical" evidence="3">
    <location>
        <begin position="305"/>
        <end position="326"/>
    </location>
</feature>
<dbReference type="PROSITE" id="PS50850">
    <property type="entry name" value="MFS"/>
    <property type="match status" value="1"/>
</dbReference>
<evidence type="ECO:0000313" key="6">
    <source>
        <dbReference type="WBParaSite" id="PSU_v2.g9987.t1"/>
    </source>
</evidence>
<dbReference type="PANTHER" id="PTHR45757">
    <property type="entry name" value="PROTEIN CBG23364-RELATED"/>
    <property type="match status" value="1"/>
</dbReference>
<dbReference type="WBParaSite" id="PSU_v2.g9987.t1">
    <property type="protein sequence ID" value="PSU_v2.g9987.t1"/>
    <property type="gene ID" value="PSU_v2.g9987"/>
</dbReference>
<feature type="transmembrane region" description="Helical" evidence="3">
    <location>
        <begin position="278"/>
        <end position="299"/>
    </location>
</feature>
<feature type="transmembrane region" description="Helical" evidence="3">
    <location>
        <begin position="23"/>
        <end position="41"/>
    </location>
</feature>
<dbReference type="InterPro" id="IPR020846">
    <property type="entry name" value="MFS_dom"/>
</dbReference>
<feature type="transmembrane region" description="Helical" evidence="3">
    <location>
        <begin position="371"/>
        <end position="391"/>
    </location>
</feature>
<dbReference type="GO" id="GO:0016020">
    <property type="term" value="C:membrane"/>
    <property type="evidence" value="ECO:0007669"/>
    <property type="project" value="UniProtKB-SubCell"/>
</dbReference>
<feature type="transmembrane region" description="Helical" evidence="3">
    <location>
        <begin position="338"/>
        <end position="359"/>
    </location>
</feature>
<feature type="domain" description="Major facilitator superfamily (MFS) profile" evidence="4">
    <location>
        <begin position="1"/>
        <end position="397"/>
    </location>
</feature>
<proteinExistence type="predicted"/>
<evidence type="ECO:0000256" key="2">
    <source>
        <dbReference type="SAM" id="MobiDB-lite"/>
    </source>
</evidence>
<keyword evidence="3" id="KW-0812">Transmembrane</keyword>
<feature type="compositionally biased region" description="Polar residues" evidence="2">
    <location>
        <begin position="414"/>
        <end position="423"/>
    </location>
</feature>
<evidence type="ECO:0000313" key="5">
    <source>
        <dbReference type="Proteomes" id="UP000887577"/>
    </source>
</evidence>
<evidence type="ECO:0000256" key="1">
    <source>
        <dbReference type="ARBA" id="ARBA00004141"/>
    </source>
</evidence>
<accession>A0A914ZEA5</accession>
<dbReference type="InterPro" id="IPR036259">
    <property type="entry name" value="MFS_trans_sf"/>
</dbReference>
<feature type="transmembrane region" description="Helical" evidence="3">
    <location>
        <begin position="245"/>
        <end position="266"/>
    </location>
</feature>
<dbReference type="Pfam" id="PF07690">
    <property type="entry name" value="MFS_1"/>
    <property type="match status" value="1"/>
</dbReference>
<dbReference type="GO" id="GO:0022857">
    <property type="term" value="F:transmembrane transporter activity"/>
    <property type="evidence" value="ECO:0007669"/>
    <property type="project" value="InterPro"/>
</dbReference>
<feature type="transmembrane region" description="Helical" evidence="3">
    <location>
        <begin position="146"/>
        <end position="164"/>
    </location>
</feature>
<comment type="subcellular location">
    <subcellularLocation>
        <location evidence="1">Membrane</location>
        <topology evidence="1">Multi-pass membrane protein</topology>
    </subcellularLocation>
</comment>
<dbReference type="Gene3D" id="1.20.1250.20">
    <property type="entry name" value="MFS general substrate transporter like domains"/>
    <property type="match status" value="2"/>
</dbReference>
<reference evidence="6" key="1">
    <citation type="submission" date="2022-11" db="UniProtKB">
        <authorList>
            <consortium name="WormBaseParasite"/>
        </authorList>
    </citation>
    <scope>IDENTIFICATION</scope>
</reference>
<evidence type="ECO:0000256" key="3">
    <source>
        <dbReference type="SAM" id="Phobius"/>
    </source>
</evidence>
<dbReference type="AlphaFoldDB" id="A0A914ZEA5"/>
<protein>
    <submittedName>
        <fullName evidence="6">Major facilitator superfamily (MFS) profile domain-containing protein</fullName>
    </submittedName>
</protein>
<dbReference type="SUPFAM" id="SSF103473">
    <property type="entry name" value="MFS general substrate transporter"/>
    <property type="match status" value="1"/>
</dbReference>
<feature type="transmembrane region" description="Helical" evidence="3">
    <location>
        <begin position="111"/>
        <end position="134"/>
    </location>
</feature>
<keyword evidence="3" id="KW-1133">Transmembrane helix</keyword>